<evidence type="ECO:0000256" key="2">
    <source>
        <dbReference type="ARBA" id="ARBA00023163"/>
    </source>
</evidence>
<reference evidence="4" key="1">
    <citation type="journal article" date="2020" name="Nature">
        <title>Giant virus diversity and host interactions through global metagenomics.</title>
        <authorList>
            <person name="Schulz F."/>
            <person name="Roux S."/>
            <person name="Paez-Espino D."/>
            <person name="Jungbluth S."/>
            <person name="Walsh D.A."/>
            <person name="Denef V.J."/>
            <person name="McMahon K.D."/>
            <person name="Konstantinidis K.T."/>
            <person name="Eloe-Fadrosh E.A."/>
            <person name="Kyrpides N.C."/>
            <person name="Woyke T."/>
        </authorList>
    </citation>
    <scope>NUCLEOTIDE SEQUENCE</scope>
    <source>
        <strain evidence="4">GVMAG-M-3300020185-18</strain>
    </source>
</reference>
<dbReference type="GO" id="GO:0042797">
    <property type="term" value="P:tRNA transcription by RNA polymerase III"/>
    <property type="evidence" value="ECO:0007669"/>
    <property type="project" value="TreeGrafter"/>
</dbReference>
<dbReference type="GO" id="GO:0005666">
    <property type="term" value="C:RNA polymerase III complex"/>
    <property type="evidence" value="ECO:0007669"/>
    <property type="project" value="TreeGrafter"/>
</dbReference>
<evidence type="ECO:0008006" key="5">
    <source>
        <dbReference type="Google" id="ProtNLM"/>
    </source>
</evidence>
<organism evidence="4">
    <name type="scientific">viral metagenome</name>
    <dbReference type="NCBI Taxonomy" id="1070528"/>
    <lineage>
        <taxon>unclassified sequences</taxon>
        <taxon>metagenomes</taxon>
        <taxon>organismal metagenomes</taxon>
    </lineage>
</organism>
<feature type="compositionally biased region" description="Acidic residues" evidence="3">
    <location>
        <begin position="56"/>
        <end position="70"/>
    </location>
</feature>
<dbReference type="EMBL" id="MN739327">
    <property type="protein sequence ID" value="QHS98896.1"/>
    <property type="molecule type" value="Genomic_DNA"/>
</dbReference>
<protein>
    <recommendedName>
        <fullName evidence="5">DNA-directed RNA polymerase</fullName>
    </recommendedName>
</protein>
<sequence>MSSIEEKLTDLEEVSDDELLSDADGEIILSGKTDDNLEESSEDEYTDNDEKSNTDSELEDDVLNDDENEISDPWISESQGNINTTIELSETSESDESDFDEDELKKIDKTNGNNILLNYHPELEQINYKELTALSKITKNKLGHIIDPLHQTLPILTRYEQAKVLGVRAKQINNGSKIFVNVGKDVIEGHTIALMELKQKKIPFIIRRPLPNGRSEYWNIKDLEML</sequence>
<dbReference type="Pfam" id="PF01192">
    <property type="entry name" value="RNA_pol_Rpb6"/>
    <property type="match status" value="1"/>
</dbReference>
<dbReference type="PANTHER" id="PTHR47227">
    <property type="entry name" value="DNA-DIRECTED RNA POLYMERASE SUBUNIT K"/>
    <property type="match status" value="1"/>
</dbReference>
<evidence type="ECO:0000256" key="1">
    <source>
        <dbReference type="ARBA" id="ARBA00022478"/>
    </source>
</evidence>
<feature type="compositionally biased region" description="Acidic residues" evidence="3">
    <location>
        <begin position="11"/>
        <end position="25"/>
    </location>
</feature>
<dbReference type="AlphaFoldDB" id="A0A6C0C3E3"/>
<dbReference type="GO" id="GO:0005736">
    <property type="term" value="C:RNA polymerase I complex"/>
    <property type="evidence" value="ECO:0007669"/>
    <property type="project" value="TreeGrafter"/>
</dbReference>
<name>A0A6C0C3E3_9ZZZZ</name>
<feature type="compositionally biased region" description="Acidic residues" evidence="3">
    <location>
        <begin position="36"/>
        <end position="47"/>
    </location>
</feature>
<accession>A0A6C0C3E3</accession>
<dbReference type="InterPro" id="IPR006110">
    <property type="entry name" value="Pol_omega/Rpo6/RPB6"/>
</dbReference>
<dbReference type="GO" id="GO:0006360">
    <property type="term" value="P:transcription by RNA polymerase I"/>
    <property type="evidence" value="ECO:0007669"/>
    <property type="project" value="TreeGrafter"/>
</dbReference>
<keyword evidence="2" id="KW-0804">Transcription</keyword>
<evidence type="ECO:0000313" key="4">
    <source>
        <dbReference type="EMBL" id="QHS98896.1"/>
    </source>
</evidence>
<dbReference type="GO" id="GO:0005665">
    <property type="term" value="C:RNA polymerase II, core complex"/>
    <property type="evidence" value="ECO:0007669"/>
    <property type="project" value="TreeGrafter"/>
</dbReference>
<dbReference type="GO" id="GO:0006366">
    <property type="term" value="P:transcription by RNA polymerase II"/>
    <property type="evidence" value="ECO:0007669"/>
    <property type="project" value="TreeGrafter"/>
</dbReference>
<dbReference type="GO" id="GO:0003677">
    <property type="term" value="F:DNA binding"/>
    <property type="evidence" value="ECO:0007669"/>
    <property type="project" value="InterPro"/>
</dbReference>
<keyword evidence="1" id="KW-0240">DNA-directed RNA polymerase</keyword>
<feature type="region of interest" description="Disordered" evidence="3">
    <location>
        <begin position="1"/>
        <end position="77"/>
    </location>
</feature>
<dbReference type="InterPro" id="IPR036161">
    <property type="entry name" value="RPB6/omega-like_sf"/>
</dbReference>
<proteinExistence type="predicted"/>
<dbReference type="PANTHER" id="PTHR47227:SF5">
    <property type="entry name" value="DNA-DIRECTED RNA POLYMERASES I, II, AND III SUBUNIT RPABC2"/>
    <property type="match status" value="1"/>
</dbReference>
<feature type="compositionally biased region" description="Basic and acidic residues" evidence="3">
    <location>
        <begin position="1"/>
        <end position="10"/>
    </location>
</feature>
<dbReference type="GO" id="GO:0003899">
    <property type="term" value="F:DNA-directed RNA polymerase activity"/>
    <property type="evidence" value="ECO:0007669"/>
    <property type="project" value="InterPro"/>
</dbReference>
<evidence type="ECO:0000256" key="3">
    <source>
        <dbReference type="SAM" id="MobiDB-lite"/>
    </source>
</evidence>
<dbReference type="Gene3D" id="3.90.940.10">
    <property type="match status" value="1"/>
</dbReference>
<dbReference type="SUPFAM" id="SSF63562">
    <property type="entry name" value="RPB6/omega subunit-like"/>
    <property type="match status" value="1"/>
</dbReference>